<accession>A0ACD5Y0D9</accession>
<reference evidence="1" key="2">
    <citation type="submission" date="2025-09" db="UniProtKB">
        <authorList>
            <consortium name="EnsemblPlants"/>
        </authorList>
    </citation>
    <scope>IDENTIFICATION</scope>
</reference>
<dbReference type="Proteomes" id="UP001732700">
    <property type="component" value="Chromosome 5C"/>
</dbReference>
<proteinExistence type="predicted"/>
<sequence length="235" mass="25573">MERRAAGEAPPRQLPPGFRFHPTDEELVLQYLRRKVLARPLPAAVIPVLRTAALPDPWDLPGASEGEASYFFSQRQAPASGGIGRRRRAASGYWKAAGKEKPVFVQLQGPSGNAKRLLVGVKTALAFHRGKDKARTDWVMHEYRLATAPGAGAADKKMMSADELQSRGVQAPTGEWVVCRVALRNRARRQALAAGEADDHTTAAMHRQPSPSPSSSCVTDTCHASDHQEEVSSTY</sequence>
<keyword evidence="2" id="KW-1185">Reference proteome</keyword>
<name>A0ACD5Y0D9_AVESA</name>
<evidence type="ECO:0000313" key="1">
    <source>
        <dbReference type="EnsemblPlants" id="AVESA.00010b.r2.5CG0880370.1.CDS"/>
    </source>
</evidence>
<reference evidence="1" key="1">
    <citation type="submission" date="2021-05" db="EMBL/GenBank/DDBJ databases">
        <authorList>
            <person name="Scholz U."/>
            <person name="Mascher M."/>
            <person name="Fiebig A."/>
        </authorList>
    </citation>
    <scope>NUCLEOTIDE SEQUENCE [LARGE SCALE GENOMIC DNA]</scope>
</reference>
<evidence type="ECO:0000313" key="2">
    <source>
        <dbReference type="Proteomes" id="UP001732700"/>
    </source>
</evidence>
<organism evidence="1 2">
    <name type="scientific">Avena sativa</name>
    <name type="common">Oat</name>
    <dbReference type="NCBI Taxonomy" id="4498"/>
    <lineage>
        <taxon>Eukaryota</taxon>
        <taxon>Viridiplantae</taxon>
        <taxon>Streptophyta</taxon>
        <taxon>Embryophyta</taxon>
        <taxon>Tracheophyta</taxon>
        <taxon>Spermatophyta</taxon>
        <taxon>Magnoliopsida</taxon>
        <taxon>Liliopsida</taxon>
        <taxon>Poales</taxon>
        <taxon>Poaceae</taxon>
        <taxon>BOP clade</taxon>
        <taxon>Pooideae</taxon>
        <taxon>Poodae</taxon>
        <taxon>Poeae</taxon>
        <taxon>Poeae Chloroplast Group 1 (Aveneae type)</taxon>
        <taxon>Aveninae</taxon>
        <taxon>Avena</taxon>
    </lineage>
</organism>
<dbReference type="EnsemblPlants" id="AVESA.00010b.r2.5CG0880370.1">
    <property type="protein sequence ID" value="AVESA.00010b.r2.5CG0880370.1.CDS"/>
    <property type="gene ID" value="AVESA.00010b.r2.5CG0880370"/>
</dbReference>
<protein>
    <submittedName>
        <fullName evidence="1">Uncharacterized protein</fullName>
    </submittedName>
</protein>